<keyword evidence="2" id="KW-1185">Reference proteome</keyword>
<protein>
    <recommendedName>
        <fullName evidence="3">Cytoplasmic protein</fullName>
    </recommendedName>
</protein>
<organism evidence="1 2">
    <name type="scientific">Vagococcus martis</name>
    <dbReference type="NCBI Taxonomy" id="1768210"/>
    <lineage>
        <taxon>Bacteria</taxon>
        <taxon>Bacillati</taxon>
        <taxon>Bacillota</taxon>
        <taxon>Bacilli</taxon>
        <taxon>Lactobacillales</taxon>
        <taxon>Enterococcaceae</taxon>
        <taxon>Vagococcus</taxon>
    </lineage>
</organism>
<evidence type="ECO:0008006" key="3">
    <source>
        <dbReference type="Google" id="ProtNLM"/>
    </source>
</evidence>
<comment type="caution">
    <text evidence="1">The sequence shown here is derived from an EMBL/GenBank/DDBJ whole genome shotgun (WGS) entry which is preliminary data.</text>
</comment>
<evidence type="ECO:0000313" key="2">
    <source>
        <dbReference type="Proteomes" id="UP000189970"/>
    </source>
</evidence>
<dbReference type="EMBL" id="MVAB01000001">
    <property type="protein sequence ID" value="OPF87110.1"/>
    <property type="molecule type" value="Genomic_DNA"/>
</dbReference>
<evidence type="ECO:0000313" key="1">
    <source>
        <dbReference type="EMBL" id="OPF87110.1"/>
    </source>
</evidence>
<proteinExistence type="predicted"/>
<gene>
    <name evidence="1" type="ORF">BW731_02260</name>
</gene>
<name>A0A1V4DFY8_9ENTE</name>
<dbReference type="Proteomes" id="UP000189970">
    <property type="component" value="Unassembled WGS sequence"/>
</dbReference>
<dbReference type="RefSeq" id="WP_079345337.1">
    <property type="nucleotide sequence ID" value="NZ_MVAB01000001.1"/>
</dbReference>
<reference evidence="1 2" key="1">
    <citation type="submission" date="2017-02" db="EMBL/GenBank/DDBJ databases">
        <title>Vagococcus cremeus sp. nov., isolated from the small intestine of a marten, Martes flavigula.</title>
        <authorList>
            <person name="Tak E.J."/>
            <person name="Bae J.-W."/>
        </authorList>
    </citation>
    <scope>NUCLEOTIDE SEQUENCE [LARGE SCALE GENOMIC DNA]</scope>
    <source>
        <strain evidence="1 2">D7T301</strain>
    </source>
</reference>
<dbReference type="AlphaFoldDB" id="A0A1V4DFY8"/>
<accession>A0A1V4DFY8</accession>
<sequence length="85" mass="9803">MRGVYSRAHKLSVNNKSLLKESVTCGCFYCIRLFEYGDIIECIGGISDDTALCPFCEIDSVLPESELYQLNELFLEEMYNVWFDN</sequence>